<accession>A0A842J8U0</accession>
<dbReference type="PROSITE" id="PS50043">
    <property type="entry name" value="HTH_LUXR_2"/>
    <property type="match status" value="1"/>
</dbReference>
<gene>
    <name evidence="6" type="ORF">H7313_00610</name>
</gene>
<dbReference type="InterPro" id="IPR016032">
    <property type="entry name" value="Sig_transdc_resp-reg_C-effctor"/>
</dbReference>
<organism evidence="6 7">
    <name type="scientific">Gordonibacter massiliensis</name>
    <name type="common">ex Traore et al. 2017</name>
    <dbReference type="NCBI Taxonomy" id="1841863"/>
    <lineage>
        <taxon>Bacteria</taxon>
        <taxon>Bacillati</taxon>
        <taxon>Actinomycetota</taxon>
        <taxon>Coriobacteriia</taxon>
        <taxon>Eggerthellales</taxon>
        <taxon>Eggerthellaceae</taxon>
        <taxon>Gordonibacter</taxon>
    </lineage>
</organism>
<name>A0A842J8U0_9ACTN</name>
<feature type="transmembrane region" description="Helical" evidence="4">
    <location>
        <begin position="25"/>
        <end position="42"/>
    </location>
</feature>
<dbReference type="CDD" id="cd06170">
    <property type="entry name" value="LuxR_C_like"/>
    <property type="match status" value="1"/>
</dbReference>
<dbReference type="PRINTS" id="PR00038">
    <property type="entry name" value="HTHLUXR"/>
</dbReference>
<evidence type="ECO:0000313" key="6">
    <source>
        <dbReference type="EMBL" id="MBC2887874.1"/>
    </source>
</evidence>
<evidence type="ECO:0000256" key="1">
    <source>
        <dbReference type="ARBA" id="ARBA00023015"/>
    </source>
</evidence>
<dbReference type="PANTHER" id="PTHR44688">
    <property type="entry name" value="DNA-BINDING TRANSCRIPTIONAL ACTIVATOR DEVR_DOSR"/>
    <property type="match status" value="1"/>
</dbReference>
<reference evidence="6 7" key="1">
    <citation type="submission" date="2020-08" db="EMBL/GenBank/DDBJ databases">
        <authorList>
            <person name="Liu C."/>
            <person name="Sun Q."/>
        </authorList>
    </citation>
    <scope>NUCLEOTIDE SEQUENCE [LARGE SCALE GENOMIC DNA]</scope>
    <source>
        <strain evidence="6 7">N22</strain>
    </source>
</reference>
<dbReference type="InterPro" id="IPR036388">
    <property type="entry name" value="WH-like_DNA-bd_sf"/>
</dbReference>
<evidence type="ECO:0000256" key="4">
    <source>
        <dbReference type="SAM" id="Phobius"/>
    </source>
</evidence>
<sequence length="153" mass="17189">MTGRALGVVIGSVALQVFVNSEQTIMFFCVLAFLVLFAALLLTNNANMRTGWGFVRPGNPDEETDIFRTCEVIAQDYGLTQRELEIMHSVILGKTRKEIGEELFITQNTIKTHLHNLYGKIDIHSESDLKAFVAKREKMFSTEEEAPLPPEGQ</sequence>
<dbReference type="PANTHER" id="PTHR44688:SF16">
    <property type="entry name" value="DNA-BINDING TRANSCRIPTIONAL ACTIVATOR DEVR_DOSR"/>
    <property type="match status" value="1"/>
</dbReference>
<keyword evidence="1" id="KW-0805">Transcription regulation</keyword>
<dbReference type="EMBL" id="JACMSE010000001">
    <property type="protein sequence ID" value="MBC2887874.1"/>
    <property type="molecule type" value="Genomic_DNA"/>
</dbReference>
<keyword evidence="7" id="KW-1185">Reference proteome</keyword>
<proteinExistence type="predicted"/>
<keyword evidence="4" id="KW-1133">Transmembrane helix</keyword>
<dbReference type="InterPro" id="IPR000792">
    <property type="entry name" value="Tscrpt_reg_LuxR_C"/>
</dbReference>
<dbReference type="Proteomes" id="UP000587396">
    <property type="component" value="Unassembled WGS sequence"/>
</dbReference>
<dbReference type="Pfam" id="PF00196">
    <property type="entry name" value="GerE"/>
    <property type="match status" value="1"/>
</dbReference>
<evidence type="ECO:0000313" key="7">
    <source>
        <dbReference type="Proteomes" id="UP000587396"/>
    </source>
</evidence>
<dbReference type="GO" id="GO:0003677">
    <property type="term" value="F:DNA binding"/>
    <property type="evidence" value="ECO:0007669"/>
    <property type="project" value="UniProtKB-KW"/>
</dbReference>
<keyword evidence="4" id="KW-0472">Membrane</keyword>
<protein>
    <submittedName>
        <fullName evidence="6">Helix-turn-helix transcriptional regulator</fullName>
    </submittedName>
</protein>
<evidence type="ECO:0000256" key="2">
    <source>
        <dbReference type="ARBA" id="ARBA00023125"/>
    </source>
</evidence>
<dbReference type="GO" id="GO:0006355">
    <property type="term" value="P:regulation of DNA-templated transcription"/>
    <property type="evidence" value="ECO:0007669"/>
    <property type="project" value="InterPro"/>
</dbReference>
<dbReference type="AlphaFoldDB" id="A0A842J8U0"/>
<comment type="caution">
    <text evidence="6">The sequence shown here is derived from an EMBL/GenBank/DDBJ whole genome shotgun (WGS) entry which is preliminary data.</text>
</comment>
<feature type="domain" description="HTH luxR-type" evidence="5">
    <location>
        <begin position="72"/>
        <end position="137"/>
    </location>
</feature>
<dbReference type="SMART" id="SM00421">
    <property type="entry name" value="HTH_LUXR"/>
    <property type="match status" value="1"/>
</dbReference>
<dbReference type="Gene3D" id="1.10.10.10">
    <property type="entry name" value="Winged helix-like DNA-binding domain superfamily/Winged helix DNA-binding domain"/>
    <property type="match status" value="1"/>
</dbReference>
<evidence type="ECO:0000256" key="3">
    <source>
        <dbReference type="ARBA" id="ARBA00023163"/>
    </source>
</evidence>
<keyword evidence="3" id="KW-0804">Transcription</keyword>
<keyword evidence="4" id="KW-0812">Transmembrane</keyword>
<evidence type="ECO:0000259" key="5">
    <source>
        <dbReference type="PROSITE" id="PS50043"/>
    </source>
</evidence>
<dbReference type="SUPFAM" id="SSF46894">
    <property type="entry name" value="C-terminal effector domain of the bipartite response regulators"/>
    <property type="match status" value="1"/>
</dbReference>
<keyword evidence="2" id="KW-0238">DNA-binding</keyword>